<dbReference type="RefSeq" id="WP_012111604.1">
    <property type="nucleotide sequence ID" value="NC_009719.1"/>
</dbReference>
<protein>
    <submittedName>
        <fullName evidence="7">D-isomer specific 2-hydroxyacid dehydrogenase NAD-binding</fullName>
    </submittedName>
</protein>
<dbReference type="InterPro" id="IPR006140">
    <property type="entry name" value="D-isomer_DH_NAD-bd"/>
</dbReference>
<dbReference type="InterPro" id="IPR036291">
    <property type="entry name" value="NAD(P)-bd_dom_sf"/>
</dbReference>
<evidence type="ECO:0000256" key="2">
    <source>
        <dbReference type="ARBA" id="ARBA00023002"/>
    </source>
</evidence>
<dbReference type="PANTHER" id="PTHR10996">
    <property type="entry name" value="2-HYDROXYACID DEHYDROGENASE-RELATED"/>
    <property type="match status" value="1"/>
</dbReference>
<evidence type="ECO:0000313" key="8">
    <source>
        <dbReference type="Proteomes" id="UP000006377"/>
    </source>
</evidence>
<reference evidence="7 8" key="1">
    <citation type="journal article" date="2011" name="Stand. Genomic Sci.">
        <title>Complete genome sequence of Parvibaculum lavamentivorans type strain (DS-1(T)).</title>
        <authorList>
            <person name="Schleheck D."/>
            <person name="Weiss M."/>
            <person name="Pitluck S."/>
            <person name="Bruce D."/>
            <person name="Land M.L."/>
            <person name="Han S."/>
            <person name="Saunders E."/>
            <person name="Tapia R."/>
            <person name="Detter C."/>
            <person name="Brettin T."/>
            <person name="Han J."/>
            <person name="Woyke T."/>
            <person name="Goodwin L."/>
            <person name="Pennacchio L."/>
            <person name="Nolan M."/>
            <person name="Cook A.M."/>
            <person name="Kjelleberg S."/>
            <person name="Thomas T."/>
        </authorList>
    </citation>
    <scope>NUCLEOTIDE SEQUENCE [LARGE SCALE GENOMIC DNA]</scope>
    <source>
        <strain evidence="8">DS-1 / DSM 13023 / NCIMB 13966</strain>
    </source>
</reference>
<feature type="domain" description="D-isomer specific 2-hydroxyacid dehydrogenase catalytic" evidence="5">
    <location>
        <begin position="31"/>
        <end position="303"/>
    </location>
</feature>
<dbReference type="FunFam" id="3.40.50.720:FF:000213">
    <property type="entry name" value="Putative 2-hydroxyacid dehydrogenase"/>
    <property type="match status" value="1"/>
</dbReference>
<dbReference type="GO" id="GO:0030267">
    <property type="term" value="F:glyoxylate reductase (NADPH) activity"/>
    <property type="evidence" value="ECO:0007669"/>
    <property type="project" value="TreeGrafter"/>
</dbReference>
<dbReference type="InterPro" id="IPR006139">
    <property type="entry name" value="D-isomer_2_OHA_DH_cat_dom"/>
</dbReference>
<dbReference type="SUPFAM" id="SSF51735">
    <property type="entry name" value="NAD(P)-binding Rossmann-fold domains"/>
    <property type="match status" value="1"/>
</dbReference>
<sequence length="306" mass="32153">MKPNVLIALPLGKAFERKLTDRYTIVADPQAQKGVDAVVTVGTMRADDAWFDAMPDLKLICCFGSGYEGIDIGAAARHNVTVTNTVGANAATVADLAVALLLASVRLVVTGDRLTRAGQWRGENPAPLLFARGITGRRIGVVGLGAIGLKIANRLAAFEAEIGYHNRSRKDVPYPYFETVLELAEWADTLILAHRADESNRHMVNAGVLAALGPSGHVVNISRGSAIDEDALIAALKNGTIAGAGLDVFEDEPHPRQDLVTLPNVVVTPHIGGGTSEAIIAMGDAVIANLDAFFAGKPLPNPVTSA</sequence>
<dbReference type="GO" id="GO:0051287">
    <property type="term" value="F:NAD binding"/>
    <property type="evidence" value="ECO:0007669"/>
    <property type="project" value="InterPro"/>
</dbReference>
<evidence type="ECO:0000259" key="6">
    <source>
        <dbReference type="Pfam" id="PF02826"/>
    </source>
</evidence>
<keyword evidence="3" id="KW-0520">NAD</keyword>
<dbReference type="EMBL" id="CP000774">
    <property type="protein sequence ID" value="ABS64289.1"/>
    <property type="molecule type" value="Genomic_DNA"/>
</dbReference>
<feature type="domain" description="D-isomer specific 2-hydroxyacid dehydrogenase NAD-binding" evidence="6">
    <location>
        <begin position="98"/>
        <end position="272"/>
    </location>
</feature>
<dbReference type="InterPro" id="IPR050223">
    <property type="entry name" value="D-isomer_2-hydroxyacid_DH"/>
</dbReference>
<evidence type="ECO:0000313" key="7">
    <source>
        <dbReference type="EMBL" id="ABS64289.1"/>
    </source>
</evidence>
<dbReference type="InterPro" id="IPR029752">
    <property type="entry name" value="D-isomer_DH_CS1"/>
</dbReference>
<dbReference type="GO" id="GO:0016618">
    <property type="term" value="F:hydroxypyruvate reductase [NAD(P)H] activity"/>
    <property type="evidence" value="ECO:0007669"/>
    <property type="project" value="TreeGrafter"/>
</dbReference>
<dbReference type="OrthoDB" id="9793626at2"/>
<dbReference type="Proteomes" id="UP000006377">
    <property type="component" value="Chromosome"/>
</dbReference>
<dbReference type="SUPFAM" id="SSF52283">
    <property type="entry name" value="Formate/glycerate dehydrogenase catalytic domain-like"/>
    <property type="match status" value="1"/>
</dbReference>
<dbReference type="PROSITE" id="PS00065">
    <property type="entry name" value="D_2_HYDROXYACID_DH_1"/>
    <property type="match status" value="1"/>
</dbReference>
<dbReference type="eggNOG" id="COG1052">
    <property type="taxonomic scope" value="Bacteria"/>
</dbReference>
<keyword evidence="2 4" id="KW-0560">Oxidoreductase</keyword>
<name>A7HWK6_PARL1</name>
<keyword evidence="8" id="KW-1185">Reference proteome</keyword>
<dbReference type="PANTHER" id="PTHR10996:SF178">
    <property type="entry name" value="2-HYDROXYACID DEHYDROGENASE YGL185C-RELATED"/>
    <property type="match status" value="1"/>
</dbReference>
<dbReference type="GO" id="GO:0005829">
    <property type="term" value="C:cytosol"/>
    <property type="evidence" value="ECO:0007669"/>
    <property type="project" value="TreeGrafter"/>
</dbReference>
<dbReference type="AlphaFoldDB" id="A7HWK6"/>
<organism evidence="7 8">
    <name type="scientific">Parvibaculum lavamentivorans (strain DS-1 / DSM 13023 / NCIMB 13966)</name>
    <dbReference type="NCBI Taxonomy" id="402881"/>
    <lineage>
        <taxon>Bacteria</taxon>
        <taxon>Pseudomonadati</taxon>
        <taxon>Pseudomonadota</taxon>
        <taxon>Alphaproteobacteria</taxon>
        <taxon>Hyphomicrobiales</taxon>
        <taxon>Parvibaculaceae</taxon>
        <taxon>Parvibaculum</taxon>
    </lineage>
</organism>
<dbReference type="Pfam" id="PF02826">
    <property type="entry name" value="2-Hacid_dh_C"/>
    <property type="match status" value="1"/>
</dbReference>
<evidence type="ECO:0000256" key="4">
    <source>
        <dbReference type="RuleBase" id="RU003719"/>
    </source>
</evidence>
<dbReference type="STRING" id="402881.Plav_2681"/>
<accession>A7HWK6</accession>
<dbReference type="Pfam" id="PF00389">
    <property type="entry name" value="2-Hacid_dh"/>
    <property type="match status" value="1"/>
</dbReference>
<gene>
    <name evidence="7" type="ordered locus">Plav_2681</name>
</gene>
<keyword evidence="1" id="KW-0521">NADP</keyword>
<comment type="similarity">
    <text evidence="4">Belongs to the D-isomer specific 2-hydroxyacid dehydrogenase family.</text>
</comment>
<evidence type="ECO:0000256" key="3">
    <source>
        <dbReference type="ARBA" id="ARBA00023027"/>
    </source>
</evidence>
<dbReference type="Gene3D" id="3.40.50.720">
    <property type="entry name" value="NAD(P)-binding Rossmann-like Domain"/>
    <property type="match status" value="2"/>
</dbReference>
<proteinExistence type="inferred from homology"/>
<evidence type="ECO:0000259" key="5">
    <source>
        <dbReference type="Pfam" id="PF00389"/>
    </source>
</evidence>
<dbReference type="CDD" id="cd12156">
    <property type="entry name" value="HPPR"/>
    <property type="match status" value="1"/>
</dbReference>
<evidence type="ECO:0000256" key="1">
    <source>
        <dbReference type="ARBA" id="ARBA00022857"/>
    </source>
</evidence>
<dbReference type="KEGG" id="pla:Plav_2681"/>
<dbReference type="HOGENOM" id="CLU_019796_1_2_5"/>